<feature type="transmembrane region" description="Helical" evidence="10">
    <location>
        <begin position="184"/>
        <end position="207"/>
    </location>
</feature>
<dbReference type="Proteomes" id="UP000187209">
    <property type="component" value="Unassembled WGS sequence"/>
</dbReference>
<dbReference type="EC" id="2.3.1.225" evidence="10"/>
<comment type="caution">
    <text evidence="12">The sequence shown here is derived from an EMBL/GenBank/DDBJ whole genome shotgun (WGS) entry which is preliminary data.</text>
</comment>
<dbReference type="GO" id="GO:0005794">
    <property type="term" value="C:Golgi apparatus"/>
    <property type="evidence" value="ECO:0007669"/>
    <property type="project" value="TreeGrafter"/>
</dbReference>
<dbReference type="EMBL" id="MPUH01001125">
    <property type="protein sequence ID" value="OMJ70087.1"/>
    <property type="molecule type" value="Genomic_DNA"/>
</dbReference>
<comment type="subcellular location">
    <subcellularLocation>
        <location evidence="1">Endomembrane system</location>
        <topology evidence="1">Multi-pass membrane protein</topology>
    </subcellularLocation>
</comment>
<dbReference type="OrthoDB" id="4096362at2759"/>
<evidence type="ECO:0000256" key="7">
    <source>
        <dbReference type="ARBA" id="ARBA00023288"/>
    </source>
</evidence>
<reference evidence="12 13" key="1">
    <citation type="submission" date="2016-11" db="EMBL/GenBank/DDBJ databases">
        <title>The macronuclear genome of Stentor coeruleus: a giant cell with tiny introns.</title>
        <authorList>
            <person name="Slabodnick M."/>
            <person name="Ruby J.G."/>
            <person name="Reiff S.B."/>
            <person name="Swart E.C."/>
            <person name="Gosai S."/>
            <person name="Prabakaran S."/>
            <person name="Witkowska E."/>
            <person name="Larue G.E."/>
            <person name="Fisher S."/>
            <person name="Freeman R.M."/>
            <person name="Gunawardena J."/>
            <person name="Chu W."/>
            <person name="Stover N.A."/>
            <person name="Gregory B.D."/>
            <person name="Nowacki M."/>
            <person name="Derisi J."/>
            <person name="Roy S.W."/>
            <person name="Marshall W.F."/>
            <person name="Sood P."/>
        </authorList>
    </citation>
    <scope>NUCLEOTIDE SEQUENCE [LARGE SCALE GENOMIC DNA]</scope>
    <source>
        <strain evidence="12">WM001</strain>
    </source>
</reference>
<evidence type="ECO:0000256" key="10">
    <source>
        <dbReference type="RuleBase" id="RU079119"/>
    </source>
</evidence>
<dbReference type="GO" id="GO:0006612">
    <property type="term" value="P:protein targeting to membrane"/>
    <property type="evidence" value="ECO:0007669"/>
    <property type="project" value="TreeGrafter"/>
</dbReference>
<keyword evidence="13" id="KW-1185">Reference proteome</keyword>
<keyword evidence="5 10" id="KW-0472">Membrane</keyword>
<evidence type="ECO:0000259" key="11">
    <source>
        <dbReference type="Pfam" id="PF01529"/>
    </source>
</evidence>
<dbReference type="InterPro" id="IPR001594">
    <property type="entry name" value="Palmitoyltrfase_DHHC"/>
</dbReference>
<dbReference type="PANTHER" id="PTHR22883:SF43">
    <property type="entry name" value="PALMITOYLTRANSFERASE APP"/>
    <property type="match status" value="1"/>
</dbReference>
<feature type="domain" description="Palmitoyltransferase DHHC" evidence="11">
    <location>
        <begin position="139"/>
        <end position="265"/>
    </location>
</feature>
<evidence type="ECO:0000256" key="2">
    <source>
        <dbReference type="ARBA" id="ARBA00022679"/>
    </source>
</evidence>
<dbReference type="Pfam" id="PF01529">
    <property type="entry name" value="DHHC"/>
    <property type="match status" value="1"/>
</dbReference>
<gene>
    <name evidence="12" type="ORF">SteCoe_32004</name>
</gene>
<evidence type="ECO:0000256" key="8">
    <source>
        <dbReference type="ARBA" id="ARBA00023315"/>
    </source>
</evidence>
<dbReference type="InterPro" id="IPR039859">
    <property type="entry name" value="PFA4/ZDH16/20/ERF2-like"/>
</dbReference>
<comment type="domain">
    <text evidence="10">The DHHC domain is required for palmitoyltransferase activity.</text>
</comment>
<evidence type="ECO:0000256" key="6">
    <source>
        <dbReference type="ARBA" id="ARBA00023139"/>
    </source>
</evidence>
<feature type="transmembrane region" description="Helical" evidence="10">
    <location>
        <begin position="64"/>
        <end position="86"/>
    </location>
</feature>
<organism evidence="12 13">
    <name type="scientific">Stentor coeruleus</name>
    <dbReference type="NCBI Taxonomy" id="5963"/>
    <lineage>
        <taxon>Eukaryota</taxon>
        <taxon>Sar</taxon>
        <taxon>Alveolata</taxon>
        <taxon>Ciliophora</taxon>
        <taxon>Postciliodesmatophora</taxon>
        <taxon>Heterotrichea</taxon>
        <taxon>Heterotrichida</taxon>
        <taxon>Stentoridae</taxon>
        <taxon>Stentor</taxon>
    </lineage>
</organism>
<dbReference type="AlphaFoldDB" id="A0A1R2B022"/>
<feature type="transmembrane region" description="Helical" evidence="10">
    <location>
        <begin position="37"/>
        <end position="58"/>
    </location>
</feature>
<evidence type="ECO:0000256" key="4">
    <source>
        <dbReference type="ARBA" id="ARBA00022989"/>
    </source>
</evidence>
<keyword evidence="2 10" id="KW-0808">Transferase</keyword>
<dbReference type="PROSITE" id="PS50216">
    <property type="entry name" value="DHHC"/>
    <property type="match status" value="1"/>
</dbReference>
<evidence type="ECO:0000256" key="3">
    <source>
        <dbReference type="ARBA" id="ARBA00022692"/>
    </source>
</evidence>
<evidence type="ECO:0000313" key="13">
    <source>
        <dbReference type="Proteomes" id="UP000187209"/>
    </source>
</evidence>
<keyword evidence="7" id="KW-0449">Lipoprotein</keyword>
<name>A0A1R2B022_9CILI</name>
<sequence>MKSANKGIKDSKIQVYKFWHGNNTLLCRGKIILGPKYIRAIFSLLSILSSEIILTPTVSINAPLSLLILSLFFTVFTISFLILLCISNPGYIPKQEFPFARGPSNSPTVYTALIKQPNKRASIENSALELVYNSSIVTLKPCTNCWIIRPPRAVHCMECNLCVEMFDHHCPWLGTCIGKRNYRLFLLFIFGLFVLISVNLGICIVVLRDGIVMSSENVGGFFRSSGAAMFFMFFMAIALIPIGGLCSFHMYLLYTGLTTNEAMKIKYYFPKSNPFASVSCFKYAKNVFFSEKISFYSLADVIFDGDRDMCNDCPSEKAIKRNLNNTSDLELTLHEVKRRKPSGICVTPTDEY</sequence>
<evidence type="ECO:0000256" key="5">
    <source>
        <dbReference type="ARBA" id="ARBA00023136"/>
    </source>
</evidence>
<evidence type="ECO:0000313" key="12">
    <source>
        <dbReference type="EMBL" id="OMJ70087.1"/>
    </source>
</evidence>
<evidence type="ECO:0000256" key="1">
    <source>
        <dbReference type="ARBA" id="ARBA00004127"/>
    </source>
</evidence>
<dbReference type="PANTHER" id="PTHR22883">
    <property type="entry name" value="ZINC FINGER DHHC DOMAIN CONTAINING PROTEIN"/>
    <property type="match status" value="1"/>
</dbReference>
<accession>A0A1R2B022</accession>
<keyword evidence="4 10" id="KW-1133">Transmembrane helix</keyword>
<keyword evidence="3 10" id="KW-0812">Transmembrane</keyword>
<keyword evidence="6" id="KW-0564">Palmitate</keyword>
<evidence type="ECO:0000256" key="9">
    <source>
        <dbReference type="ARBA" id="ARBA00048048"/>
    </source>
</evidence>
<proteinExistence type="inferred from homology"/>
<comment type="catalytic activity">
    <reaction evidence="9 10">
        <text>L-cysteinyl-[protein] + hexadecanoyl-CoA = S-hexadecanoyl-L-cysteinyl-[protein] + CoA</text>
        <dbReference type="Rhea" id="RHEA:36683"/>
        <dbReference type="Rhea" id="RHEA-COMP:10131"/>
        <dbReference type="Rhea" id="RHEA-COMP:11032"/>
        <dbReference type="ChEBI" id="CHEBI:29950"/>
        <dbReference type="ChEBI" id="CHEBI:57287"/>
        <dbReference type="ChEBI" id="CHEBI:57379"/>
        <dbReference type="ChEBI" id="CHEBI:74151"/>
        <dbReference type="EC" id="2.3.1.225"/>
    </reaction>
</comment>
<feature type="transmembrane region" description="Helical" evidence="10">
    <location>
        <begin position="227"/>
        <end position="254"/>
    </location>
</feature>
<protein>
    <recommendedName>
        <fullName evidence="10">Palmitoyltransferase</fullName>
        <ecNumber evidence="10">2.3.1.225</ecNumber>
    </recommendedName>
</protein>
<dbReference type="GO" id="GO:0019706">
    <property type="term" value="F:protein-cysteine S-palmitoyltransferase activity"/>
    <property type="evidence" value="ECO:0007669"/>
    <property type="project" value="UniProtKB-EC"/>
</dbReference>
<comment type="similarity">
    <text evidence="10">Belongs to the DHHC palmitoyltransferase family.</text>
</comment>
<keyword evidence="8 10" id="KW-0012">Acyltransferase</keyword>
<dbReference type="GO" id="GO:0005783">
    <property type="term" value="C:endoplasmic reticulum"/>
    <property type="evidence" value="ECO:0007669"/>
    <property type="project" value="TreeGrafter"/>
</dbReference>